<dbReference type="PANTHER" id="PTHR12526">
    <property type="entry name" value="GLYCOSYLTRANSFERASE"/>
    <property type="match status" value="1"/>
</dbReference>
<dbReference type="SUPFAM" id="SSF53756">
    <property type="entry name" value="UDP-Glycosyltransferase/glycogen phosphorylase"/>
    <property type="match status" value="1"/>
</dbReference>
<organism evidence="2 3">
    <name type="scientific">Grimontia sedimenti</name>
    <dbReference type="NCBI Taxonomy" id="2711294"/>
    <lineage>
        <taxon>Bacteria</taxon>
        <taxon>Pseudomonadati</taxon>
        <taxon>Pseudomonadota</taxon>
        <taxon>Gammaproteobacteria</taxon>
        <taxon>Vibrionales</taxon>
        <taxon>Vibrionaceae</taxon>
        <taxon>Grimontia</taxon>
    </lineage>
</organism>
<proteinExistence type="predicted"/>
<dbReference type="RefSeq" id="WP_165018394.1">
    <property type="nucleotide sequence ID" value="NZ_JAALDL010000024.1"/>
</dbReference>
<gene>
    <name evidence="2" type="ORF">G5S52_21585</name>
</gene>
<keyword evidence="2" id="KW-0808">Transferase</keyword>
<sequence length="391" mass="44693">MKKVLVIAKPDHSLTFINDSQFFEENGISLSGYCLNATNRNGLLSKLSRKVTILNDNIKGSFTLTILGHINRFLIRKGIDSGKIFYAACDLYFSRVNYRDVVLVHRWPMFCYGSWLRKLELKVISDCYELNPIYLKNIYADEYNRYGLKFHSSNLFRHEHNYNTLIDSDYIIAPSKIVVDSYRGIIDPEKFVVNSYGTMGMSYNPKPIKENIIKNFVFLGRVCLEKGIGKILEAARLLSTNDISFTIIGPIDEACYKLIEDFDDVKNVKFIGPVSKRDVLSNLKDADFFILPSLSDAYGMAVIEALSLGIPCIVSSRTGCCDDIVTYGMGKVFDVEDNDEFYQCILEFSNLSLADYSQYREGINKFFIAEKSSNYKNRTLSIYKEVIKNEK</sequence>
<evidence type="ECO:0000313" key="3">
    <source>
        <dbReference type="Proteomes" id="UP000473008"/>
    </source>
</evidence>
<comment type="caution">
    <text evidence="2">The sequence shown here is derived from an EMBL/GenBank/DDBJ whole genome shotgun (WGS) entry which is preliminary data.</text>
</comment>
<dbReference type="GO" id="GO:1901135">
    <property type="term" value="P:carbohydrate derivative metabolic process"/>
    <property type="evidence" value="ECO:0007669"/>
    <property type="project" value="UniProtKB-ARBA"/>
</dbReference>
<name>A0A6M1RIG9_9GAMM</name>
<protein>
    <submittedName>
        <fullName evidence="2">Glycosyltransferase</fullName>
    </submittedName>
</protein>
<dbReference type="InterPro" id="IPR001296">
    <property type="entry name" value="Glyco_trans_1"/>
</dbReference>
<dbReference type="Pfam" id="PF00534">
    <property type="entry name" value="Glycos_transf_1"/>
    <property type="match status" value="1"/>
</dbReference>
<dbReference type="Gene3D" id="3.40.50.2000">
    <property type="entry name" value="Glycogen Phosphorylase B"/>
    <property type="match status" value="2"/>
</dbReference>
<accession>A0A6M1RIG9</accession>
<dbReference type="CDD" id="cd03801">
    <property type="entry name" value="GT4_PimA-like"/>
    <property type="match status" value="1"/>
</dbReference>
<reference evidence="2 3" key="1">
    <citation type="submission" date="2020-02" db="EMBL/GenBank/DDBJ databases">
        <title>The draft genome of Grimontia sedimenta sp. nov., isolated from benthic sediments near coral reefs south of Kuwait.</title>
        <authorList>
            <person name="Mahmoud H.M."/>
            <person name="Jose L."/>
            <person name="Eapen S."/>
        </authorList>
    </citation>
    <scope>NUCLEOTIDE SEQUENCE [LARGE SCALE GENOMIC DNA]</scope>
    <source>
        <strain evidence="2 3">S25</strain>
    </source>
</reference>
<feature type="domain" description="Glycosyl transferase family 1" evidence="1">
    <location>
        <begin position="216"/>
        <end position="350"/>
    </location>
</feature>
<dbReference type="EMBL" id="JAALDL010000024">
    <property type="protein sequence ID" value="NGO00121.1"/>
    <property type="molecule type" value="Genomic_DNA"/>
</dbReference>
<dbReference type="AlphaFoldDB" id="A0A6M1RIG9"/>
<evidence type="ECO:0000259" key="1">
    <source>
        <dbReference type="Pfam" id="PF00534"/>
    </source>
</evidence>
<evidence type="ECO:0000313" key="2">
    <source>
        <dbReference type="EMBL" id="NGO00121.1"/>
    </source>
</evidence>
<keyword evidence="3" id="KW-1185">Reference proteome</keyword>
<dbReference type="GO" id="GO:0016757">
    <property type="term" value="F:glycosyltransferase activity"/>
    <property type="evidence" value="ECO:0007669"/>
    <property type="project" value="InterPro"/>
</dbReference>
<dbReference type="Proteomes" id="UP000473008">
    <property type="component" value="Unassembled WGS sequence"/>
</dbReference>